<accession>A0A4Q0QEX9</accession>
<reference evidence="1 2" key="1">
    <citation type="submission" date="2018-11" db="EMBL/GenBank/DDBJ databases">
        <title>Bradyrhizobium sp. nov., isolated from effective nodules of peanut in China.</title>
        <authorList>
            <person name="Li Y."/>
        </authorList>
    </citation>
    <scope>NUCLEOTIDE SEQUENCE [LARGE SCALE GENOMIC DNA]</scope>
    <source>
        <strain evidence="1 2">CCBAU 51770</strain>
    </source>
</reference>
<dbReference type="InterPro" id="IPR015947">
    <property type="entry name" value="PUA-like_sf"/>
</dbReference>
<name>A0A4Q0QEX9_9BRAD</name>
<dbReference type="EMBL" id="RKMK01000032">
    <property type="protein sequence ID" value="RXG89542.1"/>
    <property type="molecule type" value="Genomic_DNA"/>
</dbReference>
<evidence type="ECO:0000313" key="2">
    <source>
        <dbReference type="Proteomes" id="UP000290174"/>
    </source>
</evidence>
<proteinExistence type="predicted"/>
<protein>
    <submittedName>
        <fullName evidence="1">ASCH domain-containing protein</fullName>
    </submittedName>
</protein>
<gene>
    <name evidence="1" type="ORF">EAS61_27665</name>
</gene>
<evidence type="ECO:0000313" key="1">
    <source>
        <dbReference type="EMBL" id="RXG89542.1"/>
    </source>
</evidence>
<dbReference type="Proteomes" id="UP000290174">
    <property type="component" value="Unassembled WGS sequence"/>
</dbReference>
<dbReference type="RefSeq" id="WP_128956556.1">
    <property type="nucleotide sequence ID" value="NZ_RKMK01000032.1"/>
</dbReference>
<sequence>MEVEFDELVKQVTGHSFWLSYLSAATKPISQLGIHVAIFSEPFLSLVLSGEKRVESRFSRTRCAPYGEVGAGDVILIKETAGPICGLSLVRRAWYYDLISEPIERIRNQYGPAIHADDAFWSSRADAHYATLIELDETVTIHPVQCDKRDRRGWVSLRSRQLTFDFV</sequence>
<comment type="caution">
    <text evidence="1">The sequence shown here is derived from an EMBL/GenBank/DDBJ whole genome shotgun (WGS) entry which is preliminary data.</text>
</comment>
<dbReference type="AlphaFoldDB" id="A0A4Q0QEX9"/>
<dbReference type="SUPFAM" id="SSF88697">
    <property type="entry name" value="PUA domain-like"/>
    <property type="match status" value="1"/>
</dbReference>
<organism evidence="1 2">
    <name type="scientific">Bradyrhizobium zhanjiangense</name>
    <dbReference type="NCBI Taxonomy" id="1325107"/>
    <lineage>
        <taxon>Bacteria</taxon>
        <taxon>Pseudomonadati</taxon>
        <taxon>Pseudomonadota</taxon>
        <taxon>Alphaproteobacteria</taxon>
        <taxon>Hyphomicrobiales</taxon>
        <taxon>Nitrobacteraceae</taxon>
        <taxon>Bradyrhizobium</taxon>
    </lineage>
</organism>